<gene>
    <name evidence="3" type="ORF">SAMN06296028_11081</name>
</gene>
<keyword evidence="2" id="KW-0812">Transmembrane</keyword>
<name>A0A1X7DCI3_9MICC</name>
<keyword evidence="4" id="KW-1185">Reference proteome</keyword>
<keyword evidence="2" id="KW-0472">Membrane</keyword>
<dbReference type="Proteomes" id="UP000192929">
    <property type="component" value="Unassembled WGS sequence"/>
</dbReference>
<organism evidence="3 4">
    <name type="scientific">Kocuria marina subsp. indica</name>
    <dbReference type="NCBI Taxonomy" id="1049583"/>
    <lineage>
        <taxon>Bacteria</taxon>
        <taxon>Bacillati</taxon>
        <taxon>Actinomycetota</taxon>
        <taxon>Actinomycetes</taxon>
        <taxon>Micrococcales</taxon>
        <taxon>Micrococcaceae</taxon>
        <taxon>Kocuria</taxon>
    </lineage>
</organism>
<protein>
    <submittedName>
        <fullName evidence="3">Uncharacterized protein</fullName>
    </submittedName>
</protein>
<feature type="region of interest" description="Disordered" evidence="1">
    <location>
        <begin position="1"/>
        <end position="31"/>
    </location>
</feature>
<proteinExistence type="predicted"/>
<dbReference type="EMBL" id="FXAC01000010">
    <property type="protein sequence ID" value="SMF12380.1"/>
    <property type="molecule type" value="Genomic_DNA"/>
</dbReference>
<evidence type="ECO:0000256" key="2">
    <source>
        <dbReference type="SAM" id="Phobius"/>
    </source>
</evidence>
<feature type="transmembrane region" description="Helical" evidence="2">
    <location>
        <begin position="37"/>
        <end position="56"/>
    </location>
</feature>
<accession>A0A1X7DCI3</accession>
<evidence type="ECO:0000313" key="4">
    <source>
        <dbReference type="Proteomes" id="UP000192929"/>
    </source>
</evidence>
<keyword evidence="2" id="KW-1133">Transmembrane helix</keyword>
<sequence length="108" mass="10516">MSEYPRDEFDDVPEDGARQGAHRGHNPNARAGSRGKFLAILVTGVLALVLGAVAFVNAPRTAQEALALPAAAVAVSADDDAAAGASAVGAVALGTAASDVVPGAPAAA</sequence>
<dbReference type="RefSeq" id="WP_240505689.1">
    <property type="nucleotide sequence ID" value="NZ_FXAC01000010.1"/>
</dbReference>
<evidence type="ECO:0000256" key="1">
    <source>
        <dbReference type="SAM" id="MobiDB-lite"/>
    </source>
</evidence>
<reference evidence="4" key="1">
    <citation type="submission" date="2017-04" db="EMBL/GenBank/DDBJ databases">
        <authorList>
            <person name="Varghese N."/>
            <person name="Submissions S."/>
        </authorList>
    </citation>
    <scope>NUCLEOTIDE SEQUENCE [LARGE SCALE GENOMIC DNA]</scope>
    <source>
        <strain evidence="4">NIO-1021</strain>
    </source>
</reference>
<dbReference type="AlphaFoldDB" id="A0A1X7DCI3"/>
<evidence type="ECO:0000313" key="3">
    <source>
        <dbReference type="EMBL" id="SMF12380.1"/>
    </source>
</evidence>